<comment type="caution">
    <text evidence="2">The sequence shown here is derived from an EMBL/GenBank/DDBJ whole genome shotgun (WGS) entry which is preliminary data.</text>
</comment>
<keyword evidence="1" id="KW-0472">Membrane</keyword>
<dbReference type="Proteomes" id="UP000681526">
    <property type="component" value="Unassembled WGS sequence"/>
</dbReference>
<evidence type="ECO:0000256" key="1">
    <source>
        <dbReference type="SAM" id="Phobius"/>
    </source>
</evidence>
<keyword evidence="1" id="KW-1133">Transmembrane helix</keyword>
<dbReference type="InterPro" id="IPR008875">
    <property type="entry name" value="TraX"/>
</dbReference>
<keyword evidence="3" id="KW-1185">Reference proteome</keyword>
<dbReference type="RefSeq" id="WP_015254370.1">
    <property type="nucleotide sequence ID" value="NZ_CAJRAY010000058.1"/>
</dbReference>
<reference evidence="2 3" key="1">
    <citation type="submission" date="2021-04" db="EMBL/GenBank/DDBJ databases">
        <authorList>
            <person name="Rakotoarivonina H."/>
        </authorList>
    </citation>
    <scope>NUCLEOTIDE SEQUENCE [LARGE SCALE GENOMIC DNA]</scope>
    <source>
        <strain evidence="2 3">XE</strain>
    </source>
</reference>
<feature type="transmembrane region" description="Helical" evidence="1">
    <location>
        <begin position="149"/>
        <end position="173"/>
    </location>
</feature>
<organism evidence="2 3">
    <name type="scientific">Thermobacillus xylanilyticus</name>
    <dbReference type="NCBI Taxonomy" id="76633"/>
    <lineage>
        <taxon>Bacteria</taxon>
        <taxon>Bacillati</taxon>
        <taxon>Bacillota</taxon>
        <taxon>Bacilli</taxon>
        <taxon>Bacillales</taxon>
        <taxon>Paenibacillaceae</taxon>
        <taxon>Thermobacillus</taxon>
    </lineage>
</organism>
<sequence>MQFLAMLTMLIDHLGIVLFPETPWLRHIGRLAMPLYAYALVLGYGRTRSFRRYALRLAAIAVLSQLPYQYALMEPDESFEFNVVFTLLVSLAVLRLVDLSISSTSARDPRTGAIAHGGSHGTAWRLMTAAGIAASGCLLLELLPFDYGAYLLLLVLIYRCTAGQVATALHFFLNALYLLLGFPPYQMYSLLATLLIAHAPKALDAIGRIRIPRWLWLSFYPAHLAVLAAIRLLAAG</sequence>
<keyword evidence="1" id="KW-0812">Transmembrane</keyword>
<accession>A0ABM8V5D6</accession>
<dbReference type="Pfam" id="PF05857">
    <property type="entry name" value="TraX"/>
    <property type="match status" value="1"/>
</dbReference>
<feature type="transmembrane region" description="Helical" evidence="1">
    <location>
        <begin position="122"/>
        <end position="143"/>
    </location>
</feature>
<protein>
    <submittedName>
        <fullName evidence="2">Protein TraX</fullName>
    </submittedName>
</protein>
<feature type="transmembrane region" description="Helical" evidence="1">
    <location>
        <begin position="215"/>
        <end position="234"/>
    </location>
</feature>
<feature type="transmembrane region" description="Helical" evidence="1">
    <location>
        <begin position="24"/>
        <end position="41"/>
    </location>
</feature>
<dbReference type="EMBL" id="CAJRAY010000058">
    <property type="protein sequence ID" value="CAG5088692.1"/>
    <property type="molecule type" value="Genomic_DNA"/>
</dbReference>
<feature type="transmembrane region" description="Helical" evidence="1">
    <location>
        <begin position="83"/>
        <end position="101"/>
    </location>
</feature>
<feature type="transmembrane region" description="Helical" evidence="1">
    <location>
        <begin position="185"/>
        <end position="203"/>
    </location>
</feature>
<name>A0ABM8V5D6_THEXY</name>
<proteinExistence type="predicted"/>
<evidence type="ECO:0000313" key="3">
    <source>
        <dbReference type="Proteomes" id="UP000681526"/>
    </source>
</evidence>
<evidence type="ECO:0000313" key="2">
    <source>
        <dbReference type="EMBL" id="CAG5088692.1"/>
    </source>
</evidence>
<gene>
    <name evidence="2" type="primary">txxe 2618-traX</name>
    <name evidence="2" type="ORF">TXXE_12210</name>
</gene>